<dbReference type="Pfam" id="PF16344">
    <property type="entry name" value="FecR_C"/>
    <property type="match status" value="1"/>
</dbReference>
<dbReference type="RefSeq" id="WP_209140866.1">
    <property type="nucleotide sequence ID" value="NZ_JAGHKO010000005.1"/>
</dbReference>
<proteinExistence type="predicted"/>
<keyword evidence="1" id="KW-0472">Membrane</keyword>
<keyword evidence="1" id="KW-0812">Transmembrane</keyword>
<dbReference type="Pfam" id="PF04773">
    <property type="entry name" value="FecR"/>
    <property type="match status" value="1"/>
</dbReference>
<organism evidence="4 5">
    <name type="scientific">Niastella soli</name>
    <dbReference type="NCBI Taxonomy" id="2821487"/>
    <lineage>
        <taxon>Bacteria</taxon>
        <taxon>Pseudomonadati</taxon>
        <taxon>Bacteroidota</taxon>
        <taxon>Chitinophagia</taxon>
        <taxon>Chitinophagales</taxon>
        <taxon>Chitinophagaceae</taxon>
        <taxon>Niastella</taxon>
    </lineage>
</organism>
<feature type="transmembrane region" description="Helical" evidence="1">
    <location>
        <begin position="91"/>
        <end position="113"/>
    </location>
</feature>
<dbReference type="Proteomes" id="UP000677244">
    <property type="component" value="Unassembled WGS sequence"/>
</dbReference>
<reference evidence="4 5" key="1">
    <citation type="submission" date="2021-03" db="EMBL/GenBank/DDBJ databases">
        <title>Assistant Professor.</title>
        <authorList>
            <person name="Huq M.A."/>
        </authorList>
    </citation>
    <scope>NUCLEOTIDE SEQUENCE [LARGE SCALE GENOMIC DNA]</scope>
    <source>
        <strain evidence="4 5">MAH-29</strain>
    </source>
</reference>
<feature type="domain" description="Protein FecR C-terminal" evidence="3">
    <location>
        <begin position="328"/>
        <end position="393"/>
    </location>
</feature>
<feature type="domain" description="FecR protein" evidence="2">
    <location>
        <begin position="192"/>
        <end position="287"/>
    </location>
</feature>
<name>A0ABS3YYK4_9BACT</name>
<protein>
    <submittedName>
        <fullName evidence="4">FecR domain-containing protein</fullName>
    </submittedName>
</protein>
<sequence>MKDMANRIAFLIGKHLKQELSDEDSRELHAWMEESVDNREIFEQLTDVEYLEQTIREKYQTKPIASTREKLNRLIEAEDEPVQNIGNIRRLWLRLSVAAAVLIILAGAVMYIYKIDQQAGNGVVKTGNEKQDIAPGINKATLKLADGRSIVLDSSTKGQLPQQGGIQVSNKNGQLIYAAASVNNEGEDLWNTLSTARGQTYPVLLSDGSKAWLNSESSIRFPVFFKGDLREVQITGEVLFEVAHNPSKPFKVTAGEINVQVLGTTFNVNAYKDEDAIRTTLIEGSVQVTKGIQWKKIRPGQQAQVLPDEIKVAEVDVEKVIAWKQGLFRFKEDKLSEAMKNIARWYNVEVVFEGNSANVGLSGTIPRTAHISEVIKALSMLDVAARIEGRKLILNAQ</sequence>
<evidence type="ECO:0000313" key="4">
    <source>
        <dbReference type="EMBL" id="MBO9202813.1"/>
    </source>
</evidence>
<dbReference type="EMBL" id="JAGHKO010000005">
    <property type="protein sequence ID" value="MBO9202813.1"/>
    <property type="molecule type" value="Genomic_DNA"/>
</dbReference>
<gene>
    <name evidence="4" type="ORF">J7I42_21165</name>
</gene>
<dbReference type="Gene3D" id="3.55.50.30">
    <property type="match status" value="1"/>
</dbReference>
<dbReference type="InterPro" id="IPR012373">
    <property type="entry name" value="Ferrdict_sens_TM"/>
</dbReference>
<keyword evidence="5" id="KW-1185">Reference proteome</keyword>
<evidence type="ECO:0000313" key="5">
    <source>
        <dbReference type="Proteomes" id="UP000677244"/>
    </source>
</evidence>
<evidence type="ECO:0000259" key="2">
    <source>
        <dbReference type="Pfam" id="PF04773"/>
    </source>
</evidence>
<evidence type="ECO:0000259" key="3">
    <source>
        <dbReference type="Pfam" id="PF16344"/>
    </source>
</evidence>
<evidence type="ECO:0000256" key="1">
    <source>
        <dbReference type="SAM" id="Phobius"/>
    </source>
</evidence>
<comment type="caution">
    <text evidence="4">The sequence shown here is derived from an EMBL/GenBank/DDBJ whole genome shotgun (WGS) entry which is preliminary data.</text>
</comment>
<dbReference type="Gene3D" id="2.60.120.1440">
    <property type="match status" value="1"/>
</dbReference>
<accession>A0ABS3YYK4</accession>
<dbReference type="InterPro" id="IPR032508">
    <property type="entry name" value="FecR_C"/>
</dbReference>
<dbReference type="PANTHER" id="PTHR30273:SF2">
    <property type="entry name" value="PROTEIN FECR"/>
    <property type="match status" value="1"/>
</dbReference>
<dbReference type="PANTHER" id="PTHR30273">
    <property type="entry name" value="PERIPLASMIC SIGNAL SENSOR AND SIGMA FACTOR ACTIVATOR FECR-RELATED"/>
    <property type="match status" value="1"/>
</dbReference>
<dbReference type="InterPro" id="IPR006860">
    <property type="entry name" value="FecR"/>
</dbReference>
<keyword evidence="1" id="KW-1133">Transmembrane helix</keyword>